<sequence length="70" mass="7521">MQFDLVFVVGLLGFFGLSEARVCQDREIIAYEDSHPYCTNRTVDCCVTPGGCGDASYGSCPGGEVCQCDD</sequence>
<evidence type="ECO:0000313" key="2">
    <source>
        <dbReference type="EMBL" id="RYO91204.1"/>
    </source>
</evidence>
<accession>A0A4Q4SXT9</accession>
<name>A0A4Q4SXT9_9PEZI</name>
<gene>
    <name evidence="2" type="ORF">DL764_008310</name>
</gene>
<proteinExistence type="predicted"/>
<keyword evidence="3" id="KW-1185">Reference proteome</keyword>
<comment type="caution">
    <text evidence="2">The sequence shown here is derived from an EMBL/GenBank/DDBJ whole genome shotgun (WGS) entry which is preliminary data.</text>
</comment>
<evidence type="ECO:0000313" key="3">
    <source>
        <dbReference type="Proteomes" id="UP000293360"/>
    </source>
</evidence>
<evidence type="ECO:0008006" key="4">
    <source>
        <dbReference type="Google" id="ProtNLM"/>
    </source>
</evidence>
<dbReference type="EMBL" id="QJNU01000639">
    <property type="protein sequence ID" value="RYO91204.1"/>
    <property type="molecule type" value="Genomic_DNA"/>
</dbReference>
<feature type="chain" id="PRO_5020453064" description="Invertebrate defensins family profile domain-containing protein" evidence="1">
    <location>
        <begin position="21"/>
        <end position="70"/>
    </location>
</feature>
<dbReference type="Proteomes" id="UP000293360">
    <property type="component" value="Unassembled WGS sequence"/>
</dbReference>
<protein>
    <recommendedName>
        <fullName evidence="4">Invertebrate defensins family profile domain-containing protein</fullName>
    </recommendedName>
</protein>
<evidence type="ECO:0000256" key="1">
    <source>
        <dbReference type="SAM" id="SignalP"/>
    </source>
</evidence>
<feature type="signal peptide" evidence="1">
    <location>
        <begin position="1"/>
        <end position="20"/>
    </location>
</feature>
<dbReference type="AlphaFoldDB" id="A0A4Q4SXT9"/>
<organism evidence="2 3">
    <name type="scientific">Monosporascus ibericus</name>
    <dbReference type="NCBI Taxonomy" id="155417"/>
    <lineage>
        <taxon>Eukaryota</taxon>
        <taxon>Fungi</taxon>
        <taxon>Dikarya</taxon>
        <taxon>Ascomycota</taxon>
        <taxon>Pezizomycotina</taxon>
        <taxon>Sordariomycetes</taxon>
        <taxon>Xylariomycetidae</taxon>
        <taxon>Xylariales</taxon>
        <taxon>Xylariales incertae sedis</taxon>
        <taxon>Monosporascus</taxon>
    </lineage>
</organism>
<keyword evidence="1" id="KW-0732">Signal</keyword>
<reference evidence="2 3" key="1">
    <citation type="submission" date="2018-06" db="EMBL/GenBank/DDBJ databases">
        <title>Complete Genomes of Monosporascus.</title>
        <authorList>
            <person name="Robinson A.J."/>
            <person name="Natvig D.O."/>
        </authorList>
    </citation>
    <scope>NUCLEOTIDE SEQUENCE [LARGE SCALE GENOMIC DNA]</scope>
    <source>
        <strain evidence="2 3">CBS 110550</strain>
    </source>
</reference>